<dbReference type="Pfam" id="PF12263">
    <property type="entry name" value="DUF3611"/>
    <property type="match status" value="1"/>
</dbReference>
<dbReference type="RefSeq" id="WP_029633442.1">
    <property type="nucleotide sequence ID" value="NZ_JACJTA010000010.1"/>
</dbReference>
<keyword evidence="1" id="KW-0472">Membrane</keyword>
<feature type="transmembrane region" description="Helical" evidence="1">
    <location>
        <begin position="61"/>
        <end position="83"/>
    </location>
</feature>
<sequence>MSEKPRSQSSSSPLEEIAQAFRLTGWVSFWSQLVLGVIASGILVFASLIRNTNANQTAVGTGLGIFFAVAAVINLAVSIFWAFRYTRIARQLQSSNPNNRPRKAETMVLLRTGLIVNLVGLTLALVGAEAIVGALLAKALTLPQQGSGLLQINPSQIISALDIVVVQANTQTLLAQFIGLVGTIWLLNRVSKPQ</sequence>
<gene>
    <name evidence="2" type="ORF">H6G81_07205</name>
</gene>
<name>A0ABR8GLP7_9CYAN</name>
<evidence type="ECO:0000313" key="3">
    <source>
        <dbReference type="Proteomes" id="UP000660380"/>
    </source>
</evidence>
<feature type="transmembrane region" description="Helical" evidence="1">
    <location>
        <begin position="29"/>
        <end position="49"/>
    </location>
</feature>
<dbReference type="Proteomes" id="UP000660380">
    <property type="component" value="Unassembled WGS sequence"/>
</dbReference>
<evidence type="ECO:0000256" key="1">
    <source>
        <dbReference type="SAM" id="Phobius"/>
    </source>
</evidence>
<proteinExistence type="predicted"/>
<feature type="transmembrane region" description="Helical" evidence="1">
    <location>
        <begin position="157"/>
        <end position="187"/>
    </location>
</feature>
<dbReference type="EMBL" id="JACJTA010000010">
    <property type="protein sequence ID" value="MBD2604324.1"/>
    <property type="molecule type" value="Genomic_DNA"/>
</dbReference>
<keyword evidence="1" id="KW-1133">Transmembrane helix</keyword>
<comment type="caution">
    <text evidence="2">The sequence shown here is derived from an EMBL/GenBank/DDBJ whole genome shotgun (WGS) entry which is preliminary data.</text>
</comment>
<keyword evidence="1" id="KW-0812">Transmembrane</keyword>
<accession>A0ABR8GLP7</accession>
<evidence type="ECO:0000313" key="2">
    <source>
        <dbReference type="EMBL" id="MBD2604324.1"/>
    </source>
</evidence>
<protein>
    <submittedName>
        <fullName evidence="2">DUF3611 family protein</fullName>
    </submittedName>
</protein>
<keyword evidence="3" id="KW-1185">Reference proteome</keyword>
<reference evidence="2 3" key="1">
    <citation type="journal article" date="2020" name="ISME J.">
        <title>Comparative genomics reveals insights into cyanobacterial evolution and habitat adaptation.</title>
        <authorList>
            <person name="Chen M.Y."/>
            <person name="Teng W.K."/>
            <person name="Zhao L."/>
            <person name="Hu C.X."/>
            <person name="Zhou Y.K."/>
            <person name="Han B.P."/>
            <person name="Song L.R."/>
            <person name="Shu W.S."/>
        </authorList>
    </citation>
    <scope>NUCLEOTIDE SEQUENCE [LARGE SCALE GENOMIC DNA]</scope>
    <source>
        <strain evidence="2 3">FACHB-248</strain>
    </source>
</reference>
<organism evidence="2 3">
    <name type="scientific">Scytonema hofmannii FACHB-248</name>
    <dbReference type="NCBI Taxonomy" id="1842502"/>
    <lineage>
        <taxon>Bacteria</taxon>
        <taxon>Bacillati</taxon>
        <taxon>Cyanobacteriota</taxon>
        <taxon>Cyanophyceae</taxon>
        <taxon>Nostocales</taxon>
        <taxon>Scytonemataceae</taxon>
        <taxon>Scytonema</taxon>
    </lineage>
</organism>
<dbReference type="PANTHER" id="PTHR34548:SF2">
    <property type="entry name" value="PROTEIN TIC 21, CHLOROPLASTIC"/>
    <property type="match status" value="1"/>
</dbReference>
<feature type="transmembrane region" description="Helical" evidence="1">
    <location>
        <begin position="108"/>
        <end position="137"/>
    </location>
</feature>
<dbReference type="PANTHER" id="PTHR34548">
    <property type="entry name" value="PROTEIN TIC 21, CHLOROPLASTIC"/>
    <property type="match status" value="1"/>
</dbReference>
<dbReference type="InterPro" id="IPR022051">
    <property type="entry name" value="DUF3611"/>
</dbReference>